<comment type="similarity">
    <text evidence="8">Belongs to the glycosyltransferase group 1 family.</text>
</comment>
<dbReference type="Gene3D" id="3.40.50.2000">
    <property type="entry name" value="Glycogen Phosphorylase B"/>
    <property type="match status" value="1"/>
</dbReference>
<dbReference type="AlphaFoldDB" id="A0A3E1NL55"/>
<evidence type="ECO:0000256" key="5">
    <source>
        <dbReference type="ARBA" id="ARBA00031445"/>
    </source>
</evidence>
<evidence type="ECO:0000256" key="3">
    <source>
        <dbReference type="ARBA" id="ARBA00019077"/>
    </source>
</evidence>
<gene>
    <name evidence="10" type="ORF">DXN05_07710</name>
</gene>
<name>A0A3E1NL55_9BACT</name>
<keyword evidence="8" id="KW-0472">Membrane</keyword>
<evidence type="ECO:0000256" key="4">
    <source>
        <dbReference type="ARBA" id="ARBA00022679"/>
    </source>
</evidence>
<dbReference type="Proteomes" id="UP000261284">
    <property type="component" value="Unassembled WGS sequence"/>
</dbReference>
<feature type="domain" description="3-deoxy-D-manno-octulosonic-acid transferase N-terminal" evidence="9">
    <location>
        <begin position="37"/>
        <end position="208"/>
    </location>
</feature>
<evidence type="ECO:0000256" key="2">
    <source>
        <dbReference type="ARBA" id="ARBA00012621"/>
    </source>
</evidence>
<protein>
    <recommendedName>
        <fullName evidence="3 8">3-deoxy-D-manno-octulosonic acid transferase</fullName>
        <shortName evidence="8">Kdo transferase</shortName>
        <ecNumber evidence="2 8">2.4.99.12</ecNumber>
    </recommendedName>
    <alternativeName>
        <fullName evidence="5 8">Lipid IV(A) 3-deoxy-D-manno-octulosonic acid transferase</fullName>
    </alternativeName>
</protein>
<dbReference type="InterPro" id="IPR039901">
    <property type="entry name" value="Kdotransferase"/>
</dbReference>
<reference evidence="10 11" key="1">
    <citation type="submission" date="2018-08" db="EMBL/GenBank/DDBJ databases">
        <title>Chitinophagaceae sp. K23C18032701, a novel bacterium isolated from forest soil.</title>
        <authorList>
            <person name="Wang C."/>
        </authorList>
    </citation>
    <scope>NUCLEOTIDE SEQUENCE [LARGE SCALE GENOMIC DNA]</scope>
    <source>
        <strain evidence="10 11">K23C18032701</strain>
    </source>
</reference>
<dbReference type="PANTHER" id="PTHR42755">
    <property type="entry name" value="3-DEOXY-MANNO-OCTULOSONATE CYTIDYLYLTRANSFERASE"/>
    <property type="match status" value="1"/>
</dbReference>
<dbReference type="UniPathway" id="UPA00958"/>
<keyword evidence="8" id="KW-0448">Lipopolysaccharide biosynthesis</keyword>
<dbReference type="Pfam" id="PF04413">
    <property type="entry name" value="Glycos_transf_N"/>
    <property type="match status" value="1"/>
</dbReference>
<keyword evidence="11" id="KW-1185">Reference proteome</keyword>
<evidence type="ECO:0000259" key="9">
    <source>
        <dbReference type="Pfam" id="PF04413"/>
    </source>
</evidence>
<dbReference type="EMBL" id="QTJU01000002">
    <property type="protein sequence ID" value="RFM28670.1"/>
    <property type="molecule type" value="Genomic_DNA"/>
</dbReference>
<comment type="pathway">
    <text evidence="1 8">Bacterial outer membrane biogenesis; LPS core biosynthesis.</text>
</comment>
<dbReference type="InterPro" id="IPR038107">
    <property type="entry name" value="Glycos_transf_N_sf"/>
</dbReference>
<evidence type="ECO:0000256" key="7">
    <source>
        <dbReference type="PIRSR" id="PIRSR639901-1"/>
    </source>
</evidence>
<accession>A0A3E1NL55</accession>
<keyword evidence="4 8" id="KW-0808">Transferase</keyword>
<evidence type="ECO:0000313" key="10">
    <source>
        <dbReference type="EMBL" id="RFM28670.1"/>
    </source>
</evidence>
<dbReference type="GO" id="GO:0043842">
    <property type="term" value="F:Kdo transferase activity"/>
    <property type="evidence" value="ECO:0007669"/>
    <property type="project" value="UniProtKB-EC"/>
</dbReference>
<keyword evidence="8" id="KW-1003">Cell membrane</keyword>
<comment type="function">
    <text evidence="8">Involved in lipopolysaccharide (LPS) biosynthesis. Catalyzes the transfer of 3-deoxy-D-manno-octulosonate (Kdo) residue(s) from CMP-Kdo to lipid IV(A), the tetraacyldisaccharide-1,4'-bisphosphate precursor of lipid A.</text>
</comment>
<comment type="caution">
    <text evidence="10">The sequence shown here is derived from an EMBL/GenBank/DDBJ whole genome shotgun (WGS) entry which is preliminary data.</text>
</comment>
<dbReference type="RefSeq" id="WP_116846659.1">
    <property type="nucleotide sequence ID" value="NZ_QTJU01000002.1"/>
</dbReference>
<proteinExistence type="inferred from homology"/>
<dbReference type="GO" id="GO:0009244">
    <property type="term" value="P:lipopolysaccharide core region biosynthetic process"/>
    <property type="evidence" value="ECO:0007669"/>
    <property type="project" value="UniProtKB-UniRule"/>
</dbReference>
<evidence type="ECO:0000256" key="8">
    <source>
        <dbReference type="RuleBase" id="RU365103"/>
    </source>
</evidence>
<dbReference type="OrthoDB" id="9789797at2"/>
<dbReference type="Gene3D" id="3.40.50.11720">
    <property type="entry name" value="3-Deoxy-D-manno-octulosonic-acid transferase, N-terminal domain"/>
    <property type="match status" value="1"/>
</dbReference>
<dbReference type="InterPro" id="IPR007507">
    <property type="entry name" value="Glycos_transf_N"/>
</dbReference>
<comment type="subcellular location">
    <subcellularLocation>
        <location evidence="8">Cell membrane</location>
    </subcellularLocation>
</comment>
<evidence type="ECO:0000256" key="6">
    <source>
        <dbReference type="ARBA" id="ARBA00049183"/>
    </source>
</evidence>
<dbReference type="GO" id="GO:0009245">
    <property type="term" value="P:lipid A biosynthetic process"/>
    <property type="evidence" value="ECO:0007669"/>
    <property type="project" value="TreeGrafter"/>
</dbReference>
<dbReference type="PANTHER" id="PTHR42755:SF1">
    <property type="entry name" value="3-DEOXY-D-MANNO-OCTULOSONIC ACID TRANSFERASE, MITOCHONDRIAL-RELATED"/>
    <property type="match status" value="1"/>
</dbReference>
<evidence type="ECO:0000313" key="11">
    <source>
        <dbReference type="Proteomes" id="UP000261284"/>
    </source>
</evidence>
<organism evidence="10 11">
    <name type="scientific">Deminuibacter soli</name>
    <dbReference type="NCBI Taxonomy" id="2291815"/>
    <lineage>
        <taxon>Bacteria</taxon>
        <taxon>Pseudomonadati</taxon>
        <taxon>Bacteroidota</taxon>
        <taxon>Chitinophagia</taxon>
        <taxon>Chitinophagales</taxon>
        <taxon>Chitinophagaceae</taxon>
        <taxon>Deminuibacter</taxon>
    </lineage>
</organism>
<dbReference type="GO" id="GO:0005886">
    <property type="term" value="C:plasma membrane"/>
    <property type="evidence" value="ECO:0007669"/>
    <property type="project" value="UniProtKB-SubCell"/>
</dbReference>
<evidence type="ECO:0000256" key="1">
    <source>
        <dbReference type="ARBA" id="ARBA00004713"/>
    </source>
</evidence>
<sequence>MGQLLYTIFTRLYPLFARLLGLFNPKAAKWVAGRNRVFNRLQQAFAAEKRPVIWVHCASLGEFEQGRPVMEALKQSHPQCAVLLTFFSPSGYEVQQHYAQADYVYYLPMDSPRNAARFLAITRPVLILFIKYEFWYYYLQAARKQQVPLLLVSGMFREQQPFFKWYGSFHRSMLGCFTHFFVQTPAAAGLLKHIGVTNVTVSGDTRFDRVLQIAQRPRHIDGIEDFCGGLPVLVAGSTWTDDDEELDHYVNTHPGSRFIIAPHDIGEARLRECEQLYKHAIRYSAYLALLQKGESAAAGTNTLIIDNIGMLSRLYQYATICYVGGGFGGDGIHNILEAAVYHKPVVFGPVYDKYIEGVEMIEAGGALSVPDALHLEAAFERLLSDQQFYNETATAAGEYVASKAGATGMVLQYVQEKRLLTS</sequence>
<feature type="active site" description="Proton acceptor" evidence="7">
    <location>
        <position position="62"/>
    </location>
</feature>
<dbReference type="EC" id="2.4.99.12" evidence="2 8"/>
<comment type="catalytic activity">
    <reaction evidence="6 8">
        <text>lipid IVA (E. coli) + CMP-3-deoxy-beta-D-manno-octulosonate = alpha-Kdo-(2-&gt;6)-lipid IVA (E. coli) + CMP + H(+)</text>
        <dbReference type="Rhea" id="RHEA:28066"/>
        <dbReference type="ChEBI" id="CHEBI:15378"/>
        <dbReference type="ChEBI" id="CHEBI:58603"/>
        <dbReference type="ChEBI" id="CHEBI:60364"/>
        <dbReference type="ChEBI" id="CHEBI:60377"/>
        <dbReference type="ChEBI" id="CHEBI:85987"/>
        <dbReference type="EC" id="2.4.99.12"/>
    </reaction>
</comment>
<dbReference type="SUPFAM" id="SSF53756">
    <property type="entry name" value="UDP-Glycosyltransferase/glycogen phosphorylase"/>
    <property type="match status" value="1"/>
</dbReference>